<evidence type="ECO:0000259" key="1">
    <source>
        <dbReference type="Pfam" id="PF05057"/>
    </source>
</evidence>
<evidence type="ECO:0000313" key="2">
    <source>
        <dbReference type="EMBL" id="BCB75291.1"/>
    </source>
</evidence>
<organism evidence="2 3">
    <name type="scientific">Phytohabitans flavus</name>
    <dbReference type="NCBI Taxonomy" id="1076124"/>
    <lineage>
        <taxon>Bacteria</taxon>
        <taxon>Bacillati</taxon>
        <taxon>Actinomycetota</taxon>
        <taxon>Actinomycetes</taxon>
        <taxon>Micromonosporales</taxon>
        <taxon>Micromonosporaceae</taxon>
    </lineage>
</organism>
<dbReference type="SUPFAM" id="SSF53474">
    <property type="entry name" value="alpha/beta-Hydrolases"/>
    <property type="match status" value="1"/>
</dbReference>
<feature type="domain" description="DUF676" evidence="1">
    <location>
        <begin position="12"/>
        <end position="65"/>
    </location>
</feature>
<protein>
    <recommendedName>
        <fullName evidence="1">DUF676 domain-containing protein</fullName>
    </recommendedName>
</protein>
<dbReference type="RefSeq" id="WP_173034996.1">
    <property type="nucleotide sequence ID" value="NZ_AP022870.1"/>
</dbReference>
<keyword evidence="3" id="KW-1185">Reference proteome</keyword>
<dbReference type="EMBL" id="AP022870">
    <property type="protein sequence ID" value="BCB75291.1"/>
    <property type="molecule type" value="Genomic_DNA"/>
</dbReference>
<dbReference type="InterPro" id="IPR029058">
    <property type="entry name" value="AB_hydrolase_fold"/>
</dbReference>
<dbReference type="Gene3D" id="3.40.50.1820">
    <property type="entry name" value="alpha/beta hydrolase"/>
    <property type="match status" value="1"/>
</dbReference>
<sequence>MFAWDIFYRFSSHNVAVDVVAHSMGGLVANAAITGVQRGDPAFPPYLYVDDVVAIATPWNGVTVPGACQHSTVQCAEMRGDAPTLNWLNENAQASSGTDWTLVGIEDDGVVHSSSAIARNRPSYGHKLVYHWNQFGWNPVDVHSNFRFDNGRKTYMYCDYYRSCDMNGELSTFTQDGVGNPIERARMAVAFHGLY</sequence>
<dbReference type="KEGG" id="pfla:Pflav_017010"/>
<accession>A0A6F8XNG3</accession>
<proteinExistence type="predicted"/>
<gene>
    <name evidence="2" type="ORF">Pflav_017010</name>
</gene>
<dbReference type="InterPro" id="IPR007751">
    <property type="entry name" value="DUF676_lipase-like"/>
</dbReference>
<name>A0A6F8XNG3_9ACTN</name>
<dbReference type="Pfam" id="PF05057">
    <property type="entry name" value="DUF676"/>
    <property type="match status" value="1"/>
</dbReference>
<reference evidence="2 3" key="2">
    <citation type="submission" date="2020-03" db="EMBL/GenBank/DDBJ databases">
        <authorList>
            <person name="Ichikawa N."/>
            <person name="Kimura A."/>
            <person name="Kitahashi Y."/>
            <person name="Uohara A."/>
        </authorList>
    </citation>
    <scope>NUCLEOTIDE SEQUENCE [LARGE SCALE GENOMIC DNA]</scope>
    <source>
        <strain evidence="2 3">NBRC 107702</strain>
    </source>
</reference>
<dbReference type="Proteomes" id="UP000502508">
    <property type="component" value="Chromosome"/>
</dbReference>
<reference evidence="2 3" key="1">
    <citation type="submission" date="2020-03" db="EMBL/GenBank/DDBJ databases">
        <title>Whole genome shotgun sequence of Phytohabitans flavus NBRC 107702.</title>
        <authorList>
            <person name="Komaki H."/>
            <person name="Tamura T."/>
        </authorList>
    </citation>
    <scope>NUCLEOTIDE SEQUENCE [LARGE SCALE GENOMIC DNA]</scope>
    <source>
        <strain evidence="2 3">NBRC 107702</strain>
    </source>
</reference>
<evidence type="ECO:0000313" key="3">
    <source>
        <dbReference type="Proteomes" id="UP000502508"/>
    </source>
</evidence>
<dbReference type="AlphaFoldDB" id="A0A6F8XNG3"/>